<dbReference type="AlphaFoldDB" id="A0A2U1NKH3"/>
<sequence>MNNRFTVIYLSFSCTSVSEDYEKRQIINVLEVVDIDKDHVNQREEEIRELKKKHKQEASSHQALLQQAADMDVKVSESSQRKHYVTAFQMEMRYFEGYDIMTLKQHLVKKLMELEDEKQAVQRDQLLTEVENLSASSDGQAQKVQYLQSHKLKSLESHLEVELSTERHDGDAHEKNRITQVMEHKLEVELSTERHDGDAHEKNRITQVMEHKYPVPVKKKTQGLTDNMGNWLKSRLRDQGDYFYIVILERVLRIHERKGVCVSCLGLADVEICGFIVIVKKPCIVLGKGGRGNRGDFWFQLVLQLRKEVLAGKTTNTNNTSMTRTVGDWHLELVYMKIGSLLWLFESVWFPIGCGRSKFKDYEIGLKLASKRLKLCKFTIEAVVDAVKTEKKLIFNFLQKFQFFDVETIVNGGAEKDIGMEGGSGDKISGVEEERNTNFSLETVFL</sequence>
<accession>A0A2U1NKH3</accession>
<evidence type="ECO:0000313" key="1">
    <source>
        <dbReference type="EMBL" id="PWA73971.1"/>
    </source>
</evidence>
<dbReference type="STRING" id="35608.A0A2U1NKH3"/>
<comment type="caution">
    <text evidence="1">The sequence shown here is derived from an EMBL/GenBank/DDBJ whole genome shotgun (WGS) entry which is preliminary data.</text>
</comment>
<proteinExistence type="predicted"/>
<dbReference type="Proteomes" id="UP000245207">
    <property type="component" value="Unassembled WGS sequence"/>
</dbReference>
<dbReference type="EMBL" id="PKPP01002644">
    <property type="protein sequence ID" value="PWA73971.1"/>
    <property type="molecule type" value="Genomic_DNA"/>
</dbReference>
<gene>
    <name evidence="1" type="ORF">CTI12_AA257000</name>
</gene>
<evidence type="ECO:0000313" key="2">
    <source>
        <dbReference type="Proteomes" id="UP000245207"/>
    </source>
</evidence>
<protein>
    <submittedName>
        <fullName evidence="1">ATP binding microtubule motor family protein</fullName>
    </submittedName>
</protein>
<organism evidence="1 2">
    <name type="scientific">Artemisia annua</name>
    <name type="common">Sweet wormwood</name>
    <dbReference type="NCBI Taxonomy" id="35608"/>
    <lineage>
        <taxon>Eukaryota</taxon>
        <taxon>Viridiplantae</taxon>
        <taxon>Streptophyta</taxon>
        <taxon>Embryophyta</taxon>
        <taxon>Tracheophyta</taxon>
        <taxon>Spermatophyta</taxon>
        <taxon>Magnoliopsida</taxon>
        <taxon>eudicotyledons</taxon>
        <taxon>Gunneridae</taxon>
        <taxon>Pentapetalae</taxon>
        <taxon>asterids</taxon>
        <taxon>campanulids</taxon>
        <taxon>Asterales</taxon>
        <taxon>Asteraceae</taxon>
        <taxon>Asteroideae</taxon>
        <taxon>Anthemideae</taxon>
        <taxon>Artemisiinae</taxon>
        <taxon>Artemisia</taxon>
    </lineage>
</organism>
<keyword evidence="2" id="KW-1185">Reference proteome</keyword>
<reference evidence="1 2" key="1">
    <citation type="journal article" date="2018" name="Mol. Plant">
        <title>The genome of Artemisia annua provides insight into the evolution of Asteraceae family and artemisinin biosynthesis.</title>
        <authorList>
            <person name="Shen Q."/>
            <person name="Zhang L."/>
            <person name="Liao Z."/>
            <person name="Wang S."/>
            <person name="Yan T."/>
            <person name="Shi P."/>
            <person name="Liu M."/>
            <person name="Fu X."/>
            <person name="Pan Q."/>
            <person name="Wang Y."/>
            <person name="Lv Z."/>
            <person name="Lu X."/>
            <person name="Zhang F."/>
            <person name="Jiang W."/>
            <person name="Ma Y."/>
            <person name="Chen M."/>
            <person name="Hao X."/>
            <person name="Li L."/>
            <person name="Tang Y."/>
            <person name="Lv G."/>
            <person name="Zhou Y."/>
            <person name="Sun X."/>
            <person name="Brodelius P.E."/>
            <person name="Rose J.K.C."/>
            <person name="Tang K."/>
        </authorList>
    </citation>
    <scope>NUCLEOTIDE SEQUENCE [LARGE SCALE GENOMIC DNA]</scope>
    <source>
        <strain evidence="2">cv. Huhao1</strain>
        <tissue evidence="1">Leaf</tissue>
    </source>
</reference>
<name>A0A2U1NKH3_ARTAN</name>